<organism evidence="1 2">
    <name type="scientific">Cucurbita argyrosperma subsp. sororia</name>
    <dbReference type="NCBI Taxonomy" id="37648"/>
    <lineage>
        <taxon>Eukaryota</taxon>
        <taxon>Viridiplantae</taxon>
        <taxon>Streptophyta</taxon>
        <taxon>Embryophyta</taxon>
        <taxon>Tracheophyta</taxon>
        <taxon>Spermatophyta</taxon>
        <taxon>Magnoliopsida</taxon>
        <taxon>eudicotyledons</taxon>
        <taxon>Gunneridae</taxon>
        <taxon>Pentapetalae</taxon>
        <taxon>rosids</taxon>
        <taxon>fabids</taxon>
        <taxon>Cucurbitales</taxon>
        <taxon>Cucurbitaceae</taxon>
        <taxon>Cucurbiteae</taxon>
        <taxon>Cucurbita</taxon>
    </lineage>
</organism>
<proteinExistence type="predicted"/>
<gene>
    <name evidence="1" type="ORF">SDJN03_28459</name>
</gene>
<protein>
    <submittedName>
        <fullName evidence="1">Uncharacterized protein</fullName>
    </submittedName>
</protein>
<reference evidence="1 2" key="1">
    <citation type="journal article" date="2021" name="Hortic Res">
        <title>The domestication of Cucurbita argyrosperma as revealed by the genome of its wild relative.</title>
        <authorList>
            <person name="Barrera-Redondo J."/>
            <person name="Sanchez-de la Vega G."/>
            <person name="Aguirre-Liguori J.A."/>
            <person name="Castellanos-Morales G."/>
            <person name="Gutierrez-Guerrero Y.T."/>
            <person name="Aguirre-Dugua X."/>
            <person name="Aguirre-Planter E."/>
            <person name="Tenaillon M.I."/>
            <person name="Lira-Saade R."/>
            <person name="Eguiarte L.E."/>
        </authorList>
    </citation>
    <scope>NUCLEOTIDE SEQUENCE [LARGE SCALE GENOMIC DNA]</scope>
    <source>
        <strain evidence="1">JBR-2021</strain>
    </source>
</reference>
<comment type="caution">
    <text evidence="1">The sequence shown here is derived from an EMBL/GenBank/DDBJ whole genome shotgun (WGS) entry which is preliminary data.</text>
</comment>
<evidence type="ECO:0000313" key="2">
    <source>
        <dbReference type="Proteomes" id="UP000685013"/>
    </source>
</evidence>
<dbReference type="AlphaFoldDB" id="A0AAV6LX14"/>
<dbReference type="EMBL" id="JAGKQH010000019">
    <property type="protein sequence ID" value="KAG6571731.1"/>
    <property type="molecule type" value="Genomic_DNA"/>
</dbReference>
<sequence>MPNTITYTSIATNASEHDLSNGTFVVTMQHLIDVGCLFCNTHDDPLDYEFELTPFQPNIFKFMGSFALNRSLNSLQMP</sequence>
<dbReference type="Proteomes" id="UP000685013">
    <property type="component" value="Chromosome 19"/>
</dbReference>
<evidence type="ECO:0000313" key="1">
    <source>
        <dbReference type="EMBL" id="KAG6571731.1"/>
    </source>
</evidence>
<accession>A0AAV6LX14</accession>
<name>A0AAV6LX14_9ROSI</name>
<feature type="non-terminal residue" evidence="1">
    <location>
        <position position="1"/>
    </location>
</feature>
<keyword evidence="2" id="KW-1185">Reference proteome</keyword>